<evidence type="ECO:0000313" key="2">
    <source>
        <dbReference type="EMBL" id="GAA4385434.1"/>
    </source>
</evidence>
<feature type="region of interest" description="Disordered" evidence="1">
    <location>
        <begin position="23"/>
        <end position="47"/>
    </location>
</feature>
<proteinExistence type="predicted"/>
<comment type="caution">
    <text evidence="2">The sequence shown here is derived from an EMBL/GenBank/DDBJ whole genome shotgun (WGS) entry which is preliminary data.</text>
</comment>
<gene>
    <name evidence="2" type="ORF">GCM10023147_07190</name>
</gene>
<organism evidence="2 3">
    <name type="scientific">Tsukamurella soli</name>
    <dbReference type="NCBI Taxonomy" id="644556"/>
    <lineage>
        <taxon>Bacteria</taxon>
        <taxon>Bacillati</taxon>
        <taxon>Actinomycetota</taxon>
        <taxon>Actinomycetes</taxon>
        <taxon>Mycobacteriales</taxon>
        <taxon>Tsukamurellaceae</taxon>
        <taxon>Tsukamurella</taxon>
    </lineage>
</organism>
<keyword evidence="3" id="KW-1185">Reference proteome</keyword>
<protein>
    <submittedName>
        <fullName evidence="2">Uncharacterized protein</fullName>
    </submittedName>
</protein>
<dbReference type="Proteomes" id="UP001500635">
    <property type="component" value="Unassembled WGS sequence"/>
</dbReference>
<feature type="region of interest" description="Disordered" evidence="1">
    <location>
        <begin position="64"/>
        <end position="100"/>
    </location>
</feature>
<evidence type="ECO:0000256" key="1">
    <source>
        <dbReference type="SAM" id="MobiDB-lite"/>
    </source>
</evidence>
<evidence type="ECO:0000313" key="3">
    <source>
        <dbReference type="Proteomes" id="UP001500635"/>
    </source>
</evidence>
<name>A0ABP8J5H1_9ACTN</name>
<dbReference type="EMBL" id="BAABFR010000007">
    <property type="protein sequence ID" value="GAA4385434.1"/>
    <property type="molecule type" value="Genomic_DNA"/>
</dbReference>
<accession>A0ABP8J5H1</accession>
<sequence>MPEGRPPHDPGALAVPDLVREVRLSTRDQQAGEPRAGPGHRFGEPRCEPVQVETRQIIGAGNIRPARFAPGTGNIRPARFAPGTGNIRPARFAPGTGNIRPARFAPGAGNIRPARFAPGAGHQKTTTLTVSATHAGLAPPSSSIVTRAITE</sequence>
<reference evidence="3" key="1">
    <citation type="journal article" date="2019" name="Int. J. Syst. Evol. Microbiol.">
        <title>The Global Catalogue of Microorganisms (GCM) 10K type strain sequencing project: providing services to taxonomists for standard genome sequencing and annotation.</title>
        <authorList>
            <consortium name="The Broad Institute Genomics Platform"/>
            <consortium name="The Broad Institute Genome Sequencing Center for Infectious Disease"/>
            <person name="Wu L."/>
            <person name="Ma J."/>
        </authorList>
    </citation>
    <scope>NUCLEOTIDE SEQUENCE [LARGE SCALE GENOMIC DNA]</scope>
    <source>
        <strain evidence="3">JCM 17688</strain>
    </source>
</reference>